<feature type="chain" id="PRO_5035934021" description="glucuronosyltransferase" evidence="12">
    <location>
        <begin position="20"/>
        <end position="515"/>
    </location>
</feature>
<dbReference type="SUPFAM" id="SSF53756">
    <property type="entry name" value="UDP-Glycosyltransferase/glycogen phosphorylase"/>
    <property type="match status" value="1"/>
</dbReference>
<dbReference type="Pfam" id="PF00201">
    <property type="entry name" value="UDPGT"/>
    <property type="match status" value="1"/>
</dbReference>
<evidence type="ECO:0000256" key="4">
    <source>
        <dbReference type="ARBA" id="ARBA00022676"/>
    </source>
</evidence>
<dbReference type="EC" id="2.4.1.17" evidence="3"/>
<comment type="caution">
    <text evidence="13">The sequence shown here is derived from an EMBL/GenBank/DDBJ whole genome shotgun (WGS) entry which is preliminary data.</text>
</comment>
<evidence type="ECO:0000256" key="1">
    <source>
        <dbReference type="ARBA" id="ARBA00004167"/>
    </source>
</evidence>
<dbReference type="InterPro" id="IPR002213">
    <property type="entry name" value="UDP_glucos_trans"/>
</dbReference>
<keyword evidence="14" id="KW-1185">Reference proteome</keyword>
<keyword evidence="7 12" id="KW-0732">Signal</keyword>
<sequence>MSRLFILLILLLLLSCCDAYKILVAVPKWRMYSSKQVMTSRCFLPVVLPELRGNGTKKARVILTETAEGVADLMAAAQKDGAVAKIWSHSANSVAGIHWSTNMLSRVSYLNAKKILKDQKLIESLKAEKFDIGITELFDFSCLALFHVIGLDNVVGAHTTSVFEGTLLSAGAPVLPSFVPGSQTYTDDSTSLKSRLINMFMTYQSYKFHEQLLTDTQKAIDEVYGKKSFDLWERVRDITWFLVNSDPLFDFPKPLPVNIIEIAGISVTAPKPVDEKWGEILNRRKKNVLVSFGSLASTLTMPPAMKNAITRALASFKDTTFIWKNDDANEKLAEDVENIVVTQWMPQNDLLGDKRITMFLTHGGAGSLLESALKGVPLMVVPCFGDQMRNAQIAKRHGMAVVYDKLDLVDEKKLTAALSEVLYNNKYKKAAELTSQILKSHPMGPREKLVHTVEMAGRFGKMPRWQSSSRNLNLLQYFCLDVFIYGFLALGGIAFFFFWGLRRYFFEQPFKSKSE</sequence>
<gene>
    <name evidence="13" type="ORF">CAUJ_LOCUS7123</name>
</gene>
<keyword evidence="8 11" id="KW-1133">Transmembrane helix</keyword>
<name>A0A8S1H6N8_9PELO</name>
<dbReference type="Gene3D" id="3.40.50.2000">
    <property type="entry name" value="Glycogen Phosphorylase B"/>
    <property type="match status" value="1"/>
</dbReference>
<organism evidence="13 14">
    <name type="scientific">Caenorhabditis auriculariae</name>
    <dbReference type="NCBI Taxonomy" id="2777116"/>
    <lineage>
        <taxon>Eukaryota</taxon>
        <taxon>Metazoa</taxon>
        <taxon>Ecdysozoa</taxon>
        <taxon>Nematoda</taxon>
        <taxon>Chromadorea</taxon>
        <taxon>Rhabditida</taxon>
        <taxon>Rhabditina</taxon>
        <taxon>Rhabditomorpha</taxon>
        <taxon>Rhabditoidea</taxon>
        <taxon>Rhabditidae</taxon>
        <taxon>Peloderinae</taxon>
        <taxon>Caenorhabditis</taxon>
    </lineage>
</organism>
<evidence type="ECO:0000256" key="9">
    <source>
        <dbReference type="ARBA" id="ARBA00023136"/>
    </source>
</evidence>
<dbReference type="CDD" id="cd03784">
    <property type="entry name" value="GT1_Gtf-like"/>
    <property type="match status" value="1"/>
</dbReference>
<feature type="signal peptide" evidence="12">
    <location>
        <begin position="1"/>
        <end position="19"/>
    </location>
</feature>
<evidence type="ECO:0000256" key="10">
    <source>
        <dbReference type="ARBA" id="ARBA00047475"/>
    </source>
</evidence>
<dbReference type="Proteomes" id="UP000835052">
    <property type="component" value="Unassembled WGS sequence"/>
</dbReference>
<comment type="similarity">
    <text evidence="2">Belongs to the UDP-glycosyltransferase family.</text>
</comment>
<evidence type="ECO:0000256" key="3">
    <source>
        <dbReference type="ARBA" id="ARBA00012544"/>
    </source>
</evidence>
<reference evidence="13" key="1">
    <citation type="submission" date="2020-10" db="EMBL/GenBank/DDBJ databases">
        <authorList>
            <person name="Kikuchi T."/>
        </authorList>
    </citation>
    <scope>NUCLEOTIDE SEQUENCE</scope>
    <source>
        <strain evidence="13">NKZ352</strain>
    </source>
</reference>
<dbReference type="GO" id="GO:0015020">
    <property type="term" value="F:glucuronosyltransferase activity"/>
    <property type="evidence" value="ECO:0007669"/>
    <property type="project" value="UniProtKB-EC"/>
</dbReference>
<comment type="catalytic activity">
    <reaction evidence="10">
        <text>glucuronate acceptor + UDP-alpha-D-glucuronate = acceptor beta-D-glucuronoside + UDP + H(+)</text>
        <dbReference type="Rhea" id="RHEA:21032"/>
        <dbReference type="ChEBI" id="CHEBI:15378"/>
        <dbReference type="ChEBI" id="CHEBI:58052"/>
        <dbReference type="ChEBI" id="CHEBI:58223"/>
        <dbReference type="ChEBI" id="CHEBI:132367"/>
        <dbReference type="ChEBI" id="CHEBI:132368"/>
        <dbReference type="EC" id="2.4.1.17"/>
    </reaction>
</comment>
<evidence type="ECO:0000256" key="2">
    <source>
        <dbReference type="ARBA" id="ARBA00009995"/>
    </source>
</evidence>
<dbReference type="OrthoDB" id="5835829at2759"/>
<dbReference type="GO" id="GO:0016020">
    <property type="term" value="C:membrane"/>
    <property type="evidence" value="ECO:0007669"/>
    <property type="project" value="UniProtKB-SubCell"/>
</dbReference>
<dbReference type="InterPro" id="IPR050271">
    <property type="entry name" value="UDP-glycosyltransferase"/>
</dbReference>
<dbReference type="PANTHER" id="PTHR48043:SF150">
    <property type="entry name" value="GLUCURONOSYLTRANSFERASE"/>
    <property type="match status" value="1"/>
</dbReference>
<feature type="transmembrane region" description="Helical" evidence="11">
    <location>
        <begin position="482"/>
        <end position="501"/>
    </location>
</feature>
<evidence type="ECO:0000256" key="5">
    <source>
        <dbReference type="ARBA" id="ARBA00022679"/>
    </source>
</evidence>
<evidence type="ECO:0000256" key="6">
    <source>
        <dbReference type="ARBA" id="ARBA00022692"/>
    </source>
</evidence>
<evidence type="ECO:0000256" key="7">
    <source>
        <dbReference type="ARBA" id="ARBA00022729"/>
    </source>
</evidence>
<keyword evidence="4" id="KW-0328">Glycosyltransferase</keyword>
<dbReference type="EMBL" id="CAJGYM010000020">
    <property type="protein sequence ID" value="CAD6191204.1"/>
    <property type="molecule type" value="Genomic_DNA"/>
</dbReference>
<accession>A0A8S1H6N8</accession>
<evidence type="ECO:0000256" key="8">
    <source>
        <dbReference type="ARBA" id="ARBA00022989"/>
    </source>
</evidence>
<evidence type="ECO:0000313" key="13">
    <source>
        <dbReference type="EMBL" id="CAD6191204.1"/>
    </source>
</evidence>
<dbReference type="PANTHER" id="PTHR48043">
    <property type="entry name" value="EG:EG0003.4 PROTEIN-RELATED"/>
    <property type="match status" value="1"/>
</dbReference>
<evidence type="ECO:0000256" key="12">
    <source>
        <dbReference type="SAM" id="SignalP"/>
    </source>
</evidence>
<keyword evidence="9 11" id="KW-0472">Membrane</keyword>
<keyword evidence="5" id="KW-0808">Transferase</keyword>
<dbReference type="AlphaFoldDB" id="A0A8S1H6N8"/>
<evidence type="ECO:0000256" key="11">
    <source>
        <dbReference type="SAM" id="Phobius"/>
    </source>
</evidence>
<dbReference type="PROSITE" id="PS51257">
    <property type="entry name" value="PROKAR_LIPOPROTEIN"/>
    <property type="match status" value="1"/>
</dbReference>
<keyword evidence="6 11" id="KW-0812">Transmembrane</keyword>
<protein>
    <recommendedName>
        <fullName evidence="3">glucuronosyltransferase</fullName>
        <ecNumber evidence="3">2.4.1.17</ecNumber>
    </recommendedName>
</protein>
<comment type="subcellular location">
    <subcellularLocation>
        <location evidence="1">Membrane</location>
        <topology evidence="1">Single-pass membrane protein</topology>
    </subcellularLocation>
</comment>
<evidence type="ECO:0000313" key="14">
    <source>
        <dbReference type="Proteomes" id="UP000835052"/>
    </source>
</evidence>
<dbReference type="FunFam" id="3.40.50.2000:FF:000038">
    <property type="entry name" value="UDP-GlucuronosylTransferase"/>
    <property type="match status" value="1"/>
</dbReference>
<proteinExistence type="inferred from homology"/>